<dbReference type="Proteomes" id="UP000028828">
    <property type="component" value="Unassembled WGS sequence"/>
</dbReference>
<dbReference type="VEuPathDB" id="ToxoDB:TGP89_289030"/>
<reference evidence="1 2" key="1">
    <citation type="submission" date="2014-03" db="EMBL/GenBank/DDBJ databases">
        <authorList>
            <person name="Sibley D."/>
            <person name="Venepally P."/>
            <person name="Karamycheva S."/>
            <person name="Hadjithomas M."/>
            <person name="Khan A."/>
            <person name="Brunk B."/>
            <person name="Roos D."/>
            <person name="Caler E."/>
            <person name="Lorenzi H."/>
        </authorList>
    </citation>
    <scope>NUCLEOTIDE SEQUENCE [LARGE SCALE GENOMIC DNA]</scope>
    <source>
        <strain evidence="2">p89</strain>
    </source>
</reference>
<organism evidence="1 2">
    <name type="scientific">Toxoplasma gondii p89</name>
    <dbReference type="NCBI Taxonomy" id="943119"/>
    <lineage>
        <taxon>Eukaryota</taxon>
        <taxon>Sar</taxon>
        <taxon>Alveolata</taxon>
        <taxon>Apicomplexa</taxon>
        <taxon>Conoidasida</taxon>
        <taxon>Coccidia</taxon>
        <taxon>Eucoccidiorida</taxon>
        <taxon>Eimeriorina</taxon>
        <taxon>Sarcocystidae</taxon>
        <taxon>Toxoplasma</taxon>
    </lineage>
</organism>
<evidence type="ECO:0000313" key="2">
    <source>
        <dbReference type="Proteomes" id="UP000028828"/>
    </source>
</evidence>
<gene>
    <name evidence="1" type="ORF">TGP89_289030</name>
</gene>
<comment type="caution">
    <text evidence="1">The sequence shown here is derived from an EMBL/GenBank/DDBJ whole genome shotgun (WGS) entry which is preliminary data.</text>
</comment>
<evidence type="ECO:0000313" key="1">
    <source>
        <dbReference type="EMBL" id="KFG32986.1"/>
    </source>
</evidence>
<proteinExistence type="predicted"/>
<sequence>MANLPETVSTKLSIHASMCCFSSSCCSDTRQARARAARETTPSSVFFPSLIIRPATPSSARYRREASWCRTATMIPDSRILSRSEKSWRNSAFSREGSSPIEFVSIIKLMTPTKQLLFVPARRIIQVRFAP</sequence>
<accession>A0A086JLG8</accession>
<dbReference type="EMBL" id="AEYI02001798">
    <property type="protein sequence ID" value="KFG32986.1"/>
    <property type="molecule type" value="Genomic_DNA"/>
</dbReference>
<protein>
    <submittedName>
        <fullName evidence="1">Uncharacterized protein</fullName>
    </submittedName>
</protein>
<name>A0A086JLG8_TOXGO</name>
<dbReference type="AlphaFoldDB" id="A0A086JLG8"/>